<evidence type="ECO:0000256" key="8">
    <source>
        <dbReference type="SAM" id="MobiDB-lite"/>
    </source>
</evidence>
<evidence type="ECO:0000256" key="6">
    <source>
        <dbReference type="ARBA" id="ARBA00022747"/>
    </source>
</evidence>
<evidence type="ECO:0000313" key="11">
    <source>
        <dbReference type="EMBL" id="NEX21507.1"/>
    </source>
</evidence>
<dbReference type="Gene3D" id="1.20.1260.30">
    <property type="match status" value="1"/>
</dbReference>
<dbReference type="AlphaFoldDB" id="A0A6P1DT68"/>
<feature type="domain" description="N6 adenine-specific DNA methyltransferase N-terminal" evidence="10">
    <location>
        <begin position="6"/>
        <end position="136"/>
    </location>
</feature>
<dbReference type="GO" id="GO:0008170">
    <property type="term" value="F:N-methyltransferase activity"/>
    <property type="evidence" value="ECO:0007669"/>
    <property type="project" value="InterPro"/>
</dbReference>
<comment type="similarity">
    <text evidence="1">Belongs to the N(4)/N(6)-methyltransferase family.</text>
</comment>
<dbReference type="PANTHER" id="PTHR42933">
    <property type="entry name" value="SLR6095 PROTEIN"/>
    <property type="match status" value="1"/>
</dbReference>
<feature type="region of interest" description="Disordered" evidence="8">
    <location>
        <begin position="410"/>
        <end position="432"/>
    </location>
</feature>
<feature type="domain" description="DNA methylase adenine-specific" evidence="9">
    <location>
        <begin position="144"/>
        <end position="479"/>
    </location>
</feature>
<evidence type="ECO:0000313" key="12">
    <source>
        <dbReference type="Proteomes" id="UP000471640"/>
    </source>
</evidence>
<feature type="compositionally biased region" description="Basic and acidic residues" evidence="8">
    <location>
        <begin position="420"/>
        <end position="432"/>
    </location>
</feature>
<organism evidence="11 12">
    <name type="scientific">Thiorhodococcus mannitoliphagus</name>
    <dbReference type="NCBI Taxonomy" id="329406"/>
    <lineage>
        <taxon>Bacteria</taxon>
        <taxon>Pseudomonadati</taxon>
        <taxon>Pseudomonadota</taxon>
        <taxon>Gammaproteobacteria</taxon>
        <taxon>Chromatiales</taxon>
        <taxon>Chromatiaceae</taxon>
        <taxon>Thiorhodococcus</taxon>
    </lineage>
</organism>
<evidence type="ECO:0000256" key="2">
    <source>
        <dbReference type="ARBA" id="ARBA00011900"/>
    </source>
</evidence>
<evidence type="ECO:0000259" key="10">
    <source>
        <dbReference type="Pfam" id="PF12161"/>
    </source>
</evidence>
<evidence type="ECO:0000256" key="4">
    <source>
        <dbReference type="ARBA" id="ARBA00022679"/>
    </source>
</evidence>
<evidence type="ECO:0000256" key="3">
    <source>
        <dbReference type="ARBA" id="ARBA00022603"/>
    </source>
</evidence>
<dbReference type="SUPFAM" id="SSF53335">
    <property type="entry name" value="S-adenosyl-L-methionine-dependent methyltransferases"/>
    <property type="match status" value="1"/>
</dbReference>
<dbReference type="EMBL" id="JAAIJR010000057">
    <property type="protein sequence ID" value="NEX21507.1"/>
    <property type="molecule type" value="Genomic_DNA"/>
</dbReference>
<comment type="catalytic activity">
    <reaction evidence="7">
        <text>a 2'-deoxyadenosine in DNA + S-adenosyl-L-methionine = an N(6)-methyl-2'-deoxyadenosine in DNA + S-adenosyl-L-homocysteine + H(+)</text>
        <dbReference type="Rhea" id="RHEA:15197"/>
        <dbReference type="Rhea" id="RHEA-COMP:12418"/>
        <dbReference type="Rhea" id="RHEA-COMP:12419"/>
        <dbReference type="ChEBI" id="CHEBI:15378"/>
        <dbReference type="ChEBI" id="CHEBI:57856"/>
        <dbReference type="ChEBI" id="CHEBI:59789"/>
        <dbReference type="ChEBI" id="CHEBI:90615"/>
        <dbReference type="ChEBI" id="CHEBI:90616"/>
        <dbReference type="EC" id="2.1.1.72"/>
    </reaction>
</comment>
<dbReference type="InterPro" id="IPR029063">
    <property type="entry name" value="SAM-dependent_MTases_sf"/>
</dbReference>
<evidence type="ECO:0000256" key="7">
    <source>
        <dbReference type="ARBA" id="ARBA00047942"/>
    </source>
</evidence>
<dbReference type="Pfam" id="PF02384">
    <property type="entry name" value="N6_Mtase"/>
    <property type="match status" value="1"/>
</dbReference>
<dbReference type="Proteomes" id="UP000471640">
    <property type="component" value="Unassembled WGS sequence"/>
</dbReference>
<dbReference type="InterPro" id="IPR002052">
    <property type="entry name" value="DNA_methylase_N6_adenine_CS"/>
</dbReference>
<dbReference type="PANTHER" id="PTHR42933:SF3">
    <property type="entry name" value="TYPE I RESTRICTION ENZYME MJAVIII METHYLASE SUBUNIT"/>
    <property type="match status" value="1"/>
</dbReference>
<accession>A0A6P1DT68</accession>
<dbReference type="GO" id="GO:0003677">
    <property type="term" value="F:DNA binding"/>
    <property type="evidence" value="ECO:0007669"/>
    <property type="project" value="InterPro"/>
</dbReference>
<dbReference type="InterPro" id="IPR051537">
    <property type="entry name" value="DNA_Adenine_Mtase"/>
</dbReference>
<proteinExistence type="inferred from homology"/>
<dbReference type="PROSITE" id="PS00092">
    <property type="entry name" value="N6_MTASE"/>
    <property type="match status" value="1"/>
</dbReference>
<keyword evidence="6" id="KW-0680">Restriction system</keyword>
<dbReference type="GO" id="GO:0032259">
    <property type="term" value="P:methylation"/>
    <property type="evidence" value="ECO:0007669"/>
    <property type="project" value="UniProtKB-KW"/>
</dbReference>
<dbReference type="PRINTS" id="PR00507">
    <property type="entry name" value="N12N6MTFRASE"/>
</dbReference>
<dbReference type="RefSeq" id="WP_164654604.1">
    <property type="nucleotide sequence ID" value="NZ_JAAIJR010000057.1"/>
</dbReference>
<dbReference type="EC" id="2.1.1.72" evidence="2"/>
<dbReference type="Gene3D" id="3.40.50.150">
    <property type="entry name" value="Vaccinia Virus protein VP39"/>
    <property type="match status" value="1"/>
</dbReference>
<dbReference type="InterPro" id="IPR022749">
    <property type="entry name" value="D12N6_MeTrfase_N"/>
</dbReference>
<evidence type="ECO:0000256" key="5">
    <source>
        <dbReference type="ARBA" id="ARBA00022691"/>
    </source>
</evidence>
<reference evidence="11 12" key="2">
    <citation type="submission" date="2020-02" db="EMBL/GenBank/DDBJ databases">
        <title>Genome sequences of Thiorhodococcus mannitoliphagus and Thiorhodococcus minor, purple sulfur photosynthetic bacteria in the gammaproteobacterial family, Chromatiaceae.</title>
        <authorList>
            <person name="Aviles F.A."/>
            <person name="Meyer T.E."/>
            <person name="Kyndt J.A."/>
        </authorList>
    </citation>
    <scope>NUCLEOTIDE SEQUENCE [LARGE SCALE GENOMIC DNA]</scope>
    <source>
        <strain evidence="11 12">DSM 18266</strain>
    </source>
</reference>
<protein>
    <recommendedName>
        <fullName evidence="2">site-specific DNA-methyltransferase (adenine-specific)</fullName>
        <ecNumber evidence="2">2.1.1.72</ecNumber>
    </recommendedName>
</protein>
<evidence type="ECO:0000256" key="1">
    <source>
        <dbReference type="ARBA" id="ARBA00006594"/>
    </source>
</evidence>
<keyword evidence="5" id="KW-0949">S-adenosyl-L-methionine</keyword>
<dbReference type="InterPro" id="IPR003356">
    <property type="entry name" value="DNA_methylase_A-5"/>
</dbReference>
<keyword evidence="4 11" id="KW-0808">Transferase</keyword>
<sequence>MLTGEIRNQVDQIWNAFWSGGVSNPLSVIEQITYLLFIKRLDDLHTLEENKAQMLGRPMERRIFPEGQDDKGCAYEAMRWSRFKHVESREMMDVIADHVFPFLRTLGEEGSSYGRHMRDARLGFSNPALLAKAVEMLDKVPMDDRDTKGDLYEYMLGKIASAGQNGQFRTPRHIIQLMVEMVAPTPDDVMCDPAAGTCGFPVAVGEYLRDQHPGLFRNERQRRHFHEKLFHAFDFDGTMLRIGAMNMILHGVENADVTYRDSLAQDHAADAGTYSLVLANPPFAGSLDYESTAKDLQKIVKTKKTELLFLALFLRLLKTGGRAAVIVPDGVLFGSSKAHQALRRMLVEDHKLDAVVKLPSGVFRPYAGVSTAILFFTKTGVGGTDRVWFYDVQADGYSLDDKRTELLPREKLGPVPRQALTEEEHGKNNLPDVLERWQKREGSEQRRPRTAQSFCVPKADIAATKSYDLSLNRYKEVEHEQVEHDAPADIIRELREIEGEIAQGLTRLEDMLGSSDSHRPETEPCT</sequence>
<keyword evidence="12" id="KW-1185">Reference proteome</keyword>
<gene>
    <name evidence="11" type="ORF">G3480_14515</name>
</gene>
<comment type="caution">
    <text evidence="11">The sequence shown here is derived from an EMBL/GenBank/DDBJ whole genome shotgun (WGS) entry which is preliminary data.</text>
</comment>
<dbReference type="GO" id="GO:0009307">
    <property type="term" value="P:DNA restriction-modification system"/>
    <property type="evidence" value="ECO:0007669"/>
    <property type="project" value="UniProtKB-KW"/>
</dbReference>
<dbReference type="GO" id="GO:0009007">
    <property type="term" value="F:site-specific DNA-methyltransferase (adenine-specific) activity"/>
    <property type="evidence" value="ECO:0007669"/>
    <property type="project" value="UniProtKB-EC"/>
</dbReference>
<name>A0A6P1DT68_9GAMM</name>
<dbReference type="Pfam" id="PF12161">
    <property type="entry name" value="HsdM_N"/>
    <property type="match status" value="1"/>
</dbReference>
<keyword evidence="3 11" id="KW-0489">Methyltransferase</keyword>
<dbReference type="InterPro" id="IPR038333">
    <property type="entry name" value="T1MK-like_N_sf"/>
</dbReference>
<reference evidence="12" key="1">
    <citation type="journal article" date="2020" name="Microbiol. Resour. Announc.">
        <title>Draft Genome Sequences of Thiorhodococcus mannitoliphagus and Thiorhodococcus minor, Purple Sulfur Photosynthetic Bacteria in the Gammaproteobacterial Family Chromatiaceae.</title>
        <authorList>
            <person name="Aviles F.A."/>
            <person name="Meyer T.E."/>
            <person name="Kyndt J.A."/>
        </authorList>
    </citation>
    <scope>NUCLEOTIDE SEQUENCE [LARGE SCALE GENOMIC DNA]</scope>
    <source>
        <strain evidence="12">DSM 18266</strain>
    </source>
</reference>
<evidence type="ECO:0000259" key="9">
    <source>
        <dbReference type="Pfam" id="PF02384"/>
    </source>
</evidence>